<gene>
    <name evidence="2" type="ORF">AB852_28565</name>
</gene>
<dbReference type="RefSeq" id="WP_073793198.1">
    <property type="nucleotide sequence ID" value="NZ_LFBV01000009.1"/>
</dbReference>
<keyword evidence="3" id="KW-1185">Reference proteome</keyword>
<evidence type="ECO:0000256" key="1">
    <source>
        <dbReference type="SAM" id="Phobius"/>
    </source>
</evidence>
<name>A0A1Q4V119_9ACTN</name>
<evidence type="ECO:0000313" key="3">
    <source>
        <dbReference type="Proteomes" id="UP000186455"/>
    </source>
</evidence>
<reference evidence="2 3" key="1">
    <citation type="submission" date="2015-06" db="EMBL/GenBank/DDBJ databases">
        <title>Cloning and characterization of the uncialamcin biosynthetic gene cluster.</title>
        <authorList>
            <person name="Yan X."/>
            <person name="Huang T."/>
            <person name="Ge H."/>
            <person name="Shen B."/>
        </authorList>
    </citation>
    <scope>NUCLEOTIDE SEQUENCE [LARGE SCALE GENOMIC DNA]</scope>
    <source>
        <strain evidence="2 3">DCA2648</strain>
    </source>
</reference>
<comment type="caution">
    <text evidence="2">The sequence shown here is derived from an EMBL/GenBank/DDBJ whole genome shotgun (WGS) entry which is preliminary data.</text>
</comment>
<keyword evidence="1" id="KW-0472">Membrane</keyword>
<sequence>MADILPTPETVIKNGATYARDLLERVLTSFLGGFLAGIVITQPLDASMWYTALSAGTAAAVSLVKGILARARDVTNSASLARGV</sequence>
<evidence type="ECO:0008006" key="4">
    <source>
        <dbReference type="Google" id="ProtNLM"/>
    </source>
</evidence>
<dbReference type="AlphaFoldDB" id="A0A1Q4V119"/>
<accession>A0A1Q4V119</accession>
<evidence type="ECO:0000313" key="2">
    <source>
        <dbReference type="EMBL" id="OKH91511.1"/>
    </source>
</evidence>
<proteinExistence type="predicted"/>
<protein>
    <recommendedName>
        <fullName evidence="4">Holin</fullName>
    </recommendedName>
</protein>
<keyword evidence="1" id="KW-1133">Transmembrane helix</keyword>
<keyword evidence="1" id="KW-0812">Transmembrane</keyword>
<feature type="transmembrane region" description="Helical" evidence="1">
    <location>
        <begin position="22"/>
        <end position="41"/>
    </location>
</feature>
<dbReference type="Proteomes" id="UP000186455">
    <property type="component" value="Unassembled WGS sequence"/>
</dbReference>
<dbReference type="EMBL" id="LFBV01000009">
    <property type="protein sequence ID" value="OKH91511.1"/>
    <property type="molecule type" value="Genomic_DNA"/>
</dbReference>
<dbReference type="STRING" id="1048205.AB852_28565"/>
<organism evidence="2 3">
    <name type="scientific">Streptomyces uncialis</name>
    <dbReference type="NCBI Taxonomy" id="1048205"/>
    <lineage>
        <taxon>Bacteria</taxon>
        <taxon>Bacillati</taxon>
        <taxon>Actinomycetota</taxon>
        <taxon>Actinomycetes</taxon>
        <taxon>Kitasatosporales</taxon>
        <taxon>Streptomycetaceae</taxon>
        <taxon>Streptomyces</taxon>
    </lineage>
</organism>
<feature type="transmembrane region" description="Helical" evidence="1">
    <location>
        <begin position="47"/>
        <end position="68"/>
    </location>
</feature>